<sequence>MKKKLILILILASFFLSGCENKSVTFSQYRLAEEPEIKKTLGMLSDAILSGDAKGFINCFSSDCPFFHKINQYMSSLKLNDINFNDFSMDIENLTPLGDGIEASVKIKWDATVKDSKKCGSLVRKIYLSRDNDIWKIKDYNFHIYSNPTVVVGRSSLLLSNGEQMANALESQLLLDTQHLQNTGDIILLGTAYDNASILEMEINNLTYIRVTEDYPGRGLGIVQVIPNVEQYRHVIIIQGSTLQDAKDSIGFMTDYLIAEKYMEPGVYIIKDKKIRKAELLELTSLTSFDYNKATETLERAKGIIEYNIKLICDEIALEKDNIISLMKNTSDEHRKDYKETFSYNSCQSSQKPHPISMGLICSYLINKDLCTKAFQLPPKGNADILNSAAMNGEGLNVSSMTALLRLAGLGENQVFSLRKGDGSIVFANIGEGYALDFDSIVFPGVFQHCHLEEAEHMENEGYYIDFKKNLTNMDSEDIMDSINKLHNAFNPEKDILKSKMTRGKFSSDENLHHISLPYNIHDIYVMLQANAPYYQTGNAFNSLKEARESLKEAMGQLLWIKLRKHVISLASKYPGSQYDYSLYSAGLINVKHPEAYAEAARESAPVKKKSSEIGSASKEADDKIRGILSLLSTIKERNKEEDSLLHPDICLETKCGKVIDKALLAYGLYANLFNKAEEAWIAIGDGSSYLVIKDDYGYKYVDCKYNSLSRLPDSTIYLCFNEKYAYNGRLGIGSKPEFLN</sequence>
<dbReference type="RefSeq" id="WP_073024194.1">
    <property type="nucleotide sequence ID" value="NZ_FQZS01000004.1"/>
</dbReference>
<evidence type="ECO:0000313" key="3">
    <source>
        <dbReference type="Proteomes" id="UP000184442"/>
    </source>
</evidence>
<keyword evidence="3" id="KW-1185">Reference proteome</keyword>
<name>A0A1M6BSA0_9FIRM</name>
<accession>A0A1M6BSA0</accession>
<gene>
    <name evidence="2" type="ORF">SAMN02745176_00506</name>
</gene>
<feature type="signal peptide" evidence="1">
    <location>
        <begin position="1"/>
        <end position="22"/>
    </location>
</feature>
<feature type="chain" id="PRO_5012861532" description="Transglutaminase-like superfamily protein" evidence="1">
    <location>
        <begin position="23"/>
        <end position="741"/>
    </location>
</feature>
<dbReference type="AlphaFoldDB" id="A0A1M6BSA0"/>
<dbReference type="Proteomes" id="UP000184442">
    <property type="component" value="Unassembled WGS sequence"/>
</dbReference>
<organism evidence="2 3">
    <name type="scientific">Lutispora thermophila DSM 19022</name>
    <dbReference type="NCBI Taxonomy" id="1122184"/>
    <lineage>
        <taxon>Bacteria</taxon>
        <taxon>Bacillati</taxon>
        <taxon>Bacillota</taxon>
        <taxon>Clostridia</taxon>
        <taxon>Lutisporales</taxon>
        <taxon>Lutisporaceae</taxon>
        <taxon>Lutispora</taxon>
    </lineage>
</organism>
<keyword evidence="1" id="KW-0732">Signal</keyword>
<proteinExistence type="predicted"/>
<evidence type="ECO:0008006" key="4">
    <source>
        <dbReference type="Google" id="ProtNLM"/>
    </source>
</evidence>
<dbReference type="PROSITE" id="PS51257">
    <property type="entry name" value="PROKAR_LIPOPROTEIN"/>
    <property type="match status" value="1"/>
</dbReference>
<dbReference type="EMBL" id="FQZS01000004">
    <property type="protein sequence ID" value="SHI51474.1"/>
    <property type="molecule type" value="Genomic_DNA"/>
</dbReference>
<reference evidence="2 3" key="1">
    <citation type="submission" date="2016-11" db="EMBL/GenBank/DDBJ databases">
        <authorList>
            <person name="Jaros S."/>
            <person name="Januszkiewicz K."/>
            <person name="Wedrychowicz H."/>
        </authorList>
    </citation>
    <scope>NUCLEOTIDE SEQUENCE [LARGE SCALE GENOMIC DNA]</scope>
    <source>
        <strain evidence="2 3">DSM 19022</strain>
    </source>
</reference>
<evidence type="ECO:0000256" key="1">
    <source>
        <dbReference type="SAM" id="SignalP"/>
    </source>
</evidence>
<protein>
    <recommendedName>
        <fullName evidence="4">Transglutaminase-like superfamily protein</fullName>
    </recommendedName>
</protein>
<evidence type="ECO:0000313" key="2">
    <source>
        <dbReference type="EMBL" id="SHI51474.1"/>
    </source>
</evidence>